<dbReference type="Gene3D" id="3.80.10.10">
    <property type="entry name" value="Ribonuclease Inhibitor"/>
    <property type="match status" value="1"/>
</dbReference>
<dbReference type="HOGENOM" id="CLU_1012448_0_0_1"/>
<evidence type="ECO:0000313" key="2">
    <source>
        <dbReference type="Proteomes" id="UP000022910"/>
    </source>
</evidence>
<reference evidence="1 2" key="1">
    <citation type="submission" date="2014-02" db="EMBL/GenBank/DDBJ databases">
        <title>Single nucleus genome sequencing reveals high similarity among nuclei of an endomycorrhizal fungus.</title>
        <authorList>
            <person name="Lin K."/>
            <person name="Geurts R."/>
            <person name="Zhang Z."/>
            <person name="Limpens E."/>
            <person name="Saunders D.G."/>
            <person name="Mu D."/>
            <person name="Pang E."/>
            <person name="Cao H."/>
            <person name="Cha H."/>
            <person name="Lin T."/>
            <person name="Zhou Q."/>
            <person name="Shang Y."/>
            <person name="Li Y."/>
            <person name="Ivanov S."/>
            <person name="Sharma T."/>
            <person name="Velzen R.V."/>
            <person name="Ruijter N.D."/>
            <person name="Aanen D.K."/>
            <person name="Win J."/>
            <person name="Kamoun S."/>
            <person name="Bisseling T."/>
            <person name="Huang S."/>
        </authorList>
    </citation>
    <scope>NUCLEOTIDE SEQUENCE [LARGE SCALE GENOMIC DNA]</scope>
    <source>
        <strain evidence="2">DAOM197198w</strain>
    </source>
</reference>
<gene>
    <name evidence="1" type="ORF">RirG_012090</name>
</gene>
<name>A0A015M1C3_RHIIW</name>
<proteinExistence type="predicted"/>
<keyword evidence="2" id="KW-1185">Reference proteome</keyword>
<evidence type="ECO:0000313" key="1">
    <source>
        <dbReference type="EMBL" id="EXX78776.1"/>
    </source>
</evidence>
<dbReference type="EMBL" id="JEMT01008378">
    <property type="protein sequence ID" value="EXX78776.1"/>
    <property type="molecule type" value="Genomic_DNA"/>
</dbReference>
<organism evidence="1 2">
    <name type="scientific">Rhizophagus irregularis (strain DAOM 197198w)</name>
    <name type="common">Glomus intraradices</name>
    <dbReference type="NCBI Taxonomy" id="1432141"/>
    <lineage>
        <taxon>Eukaryota</taxon>
        <taxon>Fungi</taxon>
        <taxon>Fungi incertae sedis</taxon>
        <taxon>Mucoromycota</taxon>
        <taxon>Glomeromycotina</taxon>
        <taxon>Glomeromycetes</taxon>
        <taxon>Glomerales</taxon>
        <taxon>Glomeraceae</taxon>
        <taxon>Rhizophagus</taxon>
    </lineage>
</organism>
<dbReference type="SUPFAM" id="SSF52047">
    <property type="entry name" value="RNI-like"/>
    <property type="match status" value="1"/>
</dbReference>
<dbReference type="AlphaFoldDB" id="A0A015M1C3"/>
<dbReference type="SMR" id="A0A015M1C3"/>
<dbReference type="OrthoDB" id="10027416at2759"/>
<dbReference type="Proteomes" id="UP000022910">
    <property type="component" value="Unassembled WGS sequence"/>
</dbReference>
<dbReference type="InterPro" id="IPR032675">
    <property type="entry name" value="LRR_dom_sf"/>
</dbReference>
<sequence length="275" mass="31324">MANAQDRFNERYDDDKDTYEIILDHNQNGIFKGELIIENFTELQYVKVAGEPSCRGGLTKLIVRNCEELTRLDCSINSIDKLIVTDCSKLEELDVSSQYRMVSNDLEVKTLSEINIGEIGHKLKKINVSDNKLRNADLLDLLGSDNPDLIEIKCSSNSSLSHINVKGFRKLKKLYCGGNQLSKLDLTENSELEELYIENNGICEDDLTFLSHLTKMKVLSLGNIRSTNLSFFNNFGGSLEPLKRMRRLERLIIIGINIDDSDRHLLPRNLKIIKE</sequence>
<protein>
    <submittedName>
        <fullName evidence="1">Uncharacterized protein</fullName>
    </submittedName>
</protein>
<comment type="caution">
    <text evidence="1">The sequence shown here is derived from an EMBL/GenBank/DDBJ whole genome shotgun (WGS) entry which is preliminary data.</text>
</comment>
<accession>A0A015M1C3</accession>